<evidence type="ECO:0000313" key="2">
    <source>
        <dbReference type="Proteomes" id="UP000270856"/>
    </source>
</evidence>
<organism evidence="1 2">
    <name type="scientific">Aureibaculum marinum</name>
    <dbReference type="NCBI Taxonomy" id="2487930"/>
    <lineage>
        <taxon>Bacteria</taxon>
        <taxon>Pseudomonadati</taxon>
        <taxon>Bacteroidota</taxon>
        <taxon>Flavobacteriia</taxon>
        <taxon>Flavobacteriales</taxon>
        <taxon>Flavobacteriaceae</taxon>
        <taxon>Aureibaculum</taxon>
    </lineage>
</organism>
<dbReference type="InterPro" id="IPR014985">
    <property type="entry name" value="WbqC"/>
</dbReference>
<accession>A0A3N4NR19</accession>
<proteinExistence type="predicted"/>
<dbReference type="Proteomes" id="UP000270856">
    <property type="component" value="Unassembled WGS sequence"/>
</dbReference>
<evidence type="ECO:0000313" key="1">
    <source>
        <dbReference type="EMBL" id="RPD98832.1"/>
    </source>
</evidence>
<dbReference type="RefSeq" id="WP_123897148.1">
    <property type="nucleotide sequence ID" value="NZ_RPFJ01000006.1"/>
</dbReference>
<dbReference type="Pfam" id="PF08889">
    <property type="entry name" value="WbqC"/>
    <property type="match status" value="1"/>
</dbReference>
<sequence>MLLLYPTYFSPIIHFVAMAHKNEAFFEVEDNYQKQTYRTRCYIYGANGRQLLNVPILQANSKQKTKDVLLDHSVNWHQQHIKSMASAYKSSPFYEFYEDELIALLLKKHKYLLDLNLDTQQFIIDNLPMEIQITKTTEFHLDYPEGSDFRFLANAKSKQDFNLSKYYQVFSDKYGYIQNLSILDLLFMEGPNAINYLEAQKVEWK</sequence>
<keyword evidence="2" id="KW-1185">Reference proteome</keyword>
<evidence type="ECO:0008006" key="3">
    <source>
        <dbReference type="Google" id="ProtNLM"/>
    </source>
</evidence>
<comment type="caution">
    <text evidence="1">The sequence shown here is derived from an EMBL/GenBank/DDBJ whole genome shotgun (WGS) entry which is preliminary data.</text>
</comment>
<dbReference type="AlphaFoldDB" id="A0A3N4NR19"/>
<protein>
    <recommendedName>
        <fullName evidence="3">WbqC family protein</fullName>
    </recommendedName>
</protein>
<gene>
    <name evidence="1" type="ORF">EGM88_06490</name>
</gene>
<dbReference type="EMBL" id="RPFJ01000006">
    <property type="protein sequence ID" value="RPD98832.1"/>
    <property type="molecule type" value="Genomic_DNA"/>
</dbReference>
<name>A0A3N4NR19_9FLAO</name>
<dbReference type="OrthoDB" id="1523452at2"/>
<reference evidence="1 2" key="1">
    <citation type="submission" date="2018-11" db="EMBL/GenBank/DDBJ databases">
        <title>Aureibaculum marinum gen. nov., sp. nov., a member of the family Flavobacteriaceae isolated from the Bohai Sea.</title>
        <authorList>
            <person name="Ji X."/>
        </authorList>
    </citation>
    <scope>NUCLEOTIDE SEQUENCE [LARGE SCALE GENOMIC DNA]</scope>
    <source>
        <strain evidence="1 2">BH-SD17</strain>
    </source>
</reference>